<name>A0A8B8PZN7_9MYRT</name>
<keyword evidence="2" id="KW-1185">Reference proteome</keyword>
<reference evidence="3" key="1">
    <citation type="submission" date="2025-08" db="UniProtKB">
        <authorList>
            <consortium name="RefSeq"/>
        </authorList>
    </citation>
    <scope>IDENTIFICATION</scope>
    <source>
        <tissue evidence="3">Leaf</tissue>
    </source>
</reference>
<dbReference type="PANTHER" id="PTHR33148">
    <property type="entry name" value="PLASTID MOVEMENT IMPAIRED PROTEIN-RELATED"/>
    <property type="match status" value="1"/>
</dbReference>
<dbReference type="RefSeq" id="XP_030540265.1">
    <property type="nucleotide sequence ID" value="XM_030684405.2"/>
</dbReference>
<dbReference type="Pfam" id="PF14009">
    <property type="entry name" value="PADRE"/>
    <property type="match status" value="1"/>
</dbReference>
<gene>
    <name evidence="3" type="primary">LOC115748037</name>
</gene>
<accession>A0A8B8PZN7</accession>
<dbReference type="OrthoDB" id="1406886at2759"/>
<evidence type="ECO:0000313" key="2">
    <source>
        <dbReference type="Proteomes" id="UP000827889"/>
    </source>
</evidence>
<evidence type="ECO:0000256" key="1">
    <source>
        <dbReference type="SAM" id="MobiDB-lite"/>
    </source>
</evidence>
<proteinExistence type="predicted"/>
<dbReference type="InterPro" id="IPR025322">
    <property type="entry name" value="PADRE_dom"/>
</dbReference>
<dbReference type="KEGG" id="rarg:115748037"/>
<evidence type="ECO:0000313" key="3">
    <source>
        <dbReference type="RefSeq" id="XP_030540265.1"/>
    </source>
</evidence>
<organism evidence="2 3">
    <name type="scientific">Rhodamnia argentea</name>
    <dbReference type="NCBI Taxonomy" id="178133"/>
    <lineage>
        <taxon>Eukaryota</taxon>
        <taxon>Viridiplantae</taxon>
        <taxon>Streptophyta</taxon>
        <taxon>Embryophyta</taxon>
        <taxon>Tracheophyta</taxon>
        <taxon>Spermatophyta</taxon>
        <taxon>Magnoliopsida</taxon>
        <taxon>eudicotyledons</taxon>
        <taxon>Gunneridae</taxon>
        <taxon>Pentapetalae</taxon>
        <taxon>rosids</taxon>
        <taxon>malvids</taxon>
        <taxon>Myrtales</taxon>
        <taxon>Myrtaceae</taxon>
        <taxon>Myrtoideae</taxon>
        <taxon>Myrteae</taxon>
        <taxon>Australasian group</taxon>
        <taxon>Rhodamnia</taxon>
    </lineage>
</organism>
<sequence>MGNCLFGGFGEANQELVKVVAPNGGVLEFYAPIAVRSIAEEFPGHGVFCAHGLFWIPLPLHEELVVGESYYLLPYGDGEGSNSRRGHKLLLGNEVVREGHVRSNSIPTSLVAPYRMSLDNQGMLRRSYTEVFFRDSGKSNDGFWKVKLVICPEQLLEILSQECRTQELIESVRAVVKCGNGPASGGFSDQWSLPSSAGGSGSSKTEGLLDI</sequence>
<feature type="region of interest" description="Disordered" evidence="1">
    <location>
        <begin position="189"/>
        <end position="211"/>
    </location>
</feature>
<dbReference type="Proteomes" id="UP000827889">
    <property type="component" value="Chromosome 3"/>
</dbReference>
<dbReference type="AlphaFoldDB" id="A0A8B8PZN7"/>
<protein>
    <submittedName>
        <fullName evidence="3">Uncharacterized protein LOC115748037</fullName>
    </submittedName>
</protein>
<dbReference type="PANTHER" id="PTHR33148:SF48">
    <property type="entry name" value="DUF4228 DOMAIN PROTEIN"/>
    <property type="match status" value="1"/>
</dbReference>
<dbReference type="GeneID" id="115748037"/>